<proteinExistence type="predicted"/>
<evidence type="ECO:0000313" key="2">
    <source>
        <dbReference type="Proteomes" id="UP001179952"/>
    </source>
</evidence>
<reference evidence="1" key="2">
    <citation type="submission" date="2023-06" db="EMBL/GenBank/DDBJ databases">
        <authorList>
            <person name="Ma L."/>
            <person name="Liu K.-W."/>
            <person name="Li Z."/>
            <person name="Hsiao Y.-Y."/>
            <person name="Qi Y."/>
            <person name="Fu T."/>
            <person name="Tang G."/>
            <person name="Zhang D."/>
            <person name="Sun W.-H."/>
            <person name="Liu D.-K."/>
            <person name="Li Y."/>
            <person name="Chen G.-Z."/>
            <person name="Liu X.-D."/>
            <person name="Liao X.-Y."/>
            <person name="Jiang Y.-T."/>
            <person name="Yu X."/>
            <person name="Hao Y."/>
            <person name="Huang J."/>
            <person name="Zhao X.-W."/>
            <person name="Ke S."/>
            <person name="Chen Y.-Y."/>
            <person name="Wu W.-L."/>
            <person name="Hsu J.-L."/>
            <person name="Lin Y.-F."/>
            <person name="Huang M.-D."/>
            <person name="Li C.-Y."/>
            <person name="Huang L."/>
            <person name="Wang Z.-W."/>
            <person name="Zhao X."/>
            <person name="Zhong W.-Y."/>
            <person name="Peng D.-H."/>
            <person name="Ahmad S."/>
            <person name="Lan S."/>
            <person name="Zhang J.-S."/>
            <person name="Tsai W.-C."/>
            <person name="Van De Peer Y."/>
            <person name="Liu Z.-J."/>
        </authorList>
    </citation>
    <scope>NUCLEOTIDE SEQUENCE</scope>
    <source>
        <strain evidence="1">SCP</strain>
        <tissue evidence="1">Leaves</tissue>
    </source>
</reference>
<dbReference type="AlphaFoldDB" id="A0AAV9BPM1"/>
<evidence type="ECO:0000313" key="1">
    <source>
        <dbReference type="EMBL" id="KAK1277913.1"/>
    </source>
</evidence>
<gene>
    <name evidence="1" type="ORF">QJS04_geneDACA014794</name>
</gene>
<comment type="caution">
    <text evidence="1">The sequence shown here is derived from an EMBL/GenBank/DDBJ whole genome shotgun (WGS) entry which is preliminary data.</text>
</comment>
<keyword evidence="2" id="KW-1185">Reference proteome</keyword>
<sequence length="62" mass="7377">MAELLHVVEHRKRKSRLRMELLEHKMLKEMITIVPFIEKEIAFKDEDLAKSSLEINCLKAEN</sequence>
<organism evidence="1 2">
    <name type="scientific">Acorus gramineus</name>
    <name type="common">Dwarf sweet flag</name>
    <dbReference type="NCBI Taxonomy" id="55184"/>
    <lineage>
        <taxon>Eukaryota</taxon>
        <taxon>Viridiplantae</taxon>
        <taxon>Streptophyta</taxon>
        <taxon>Embryophyta</taxon>
        <taxon>Tracheophyta</taxon>
        <taxon>Spermatophyta</taxon>
        <taxon>Magnoliopsida</taxon>
        <taxon>Liliopsida</taxon>
        <taxon>Acoraceae</taxon>
        <taxon>Acorus</taxon>
    </lineage>
</organism>
<name>A0AAV9BPM1_ACOGR</name>
<dbReference type="Proteomes" id="UP001179952">
    <property type="component" value="Unassembled WGS sequence"/>
</dbReference>
<dbReference type="EMBL" id="JAUJYN010000002">
    <property type="protein sequence ID" value="KAK1277913.1"/>
    <property type="molecule type" value="Genomic_DNA"/>
</dbReference>
<protein>
    <submittedName>
        <fullName evidence="1">Uncharacterized protein</fullName>
    </submittedName>
</protein>
<accession>A0AAV9BPM1</accession>
<reference evidence="1" key="1">
    <citation type="journal article" date="2023" name="Nat. Commun.">
        <title>Diploid and tetraploid genomes of Acorus and the evolution of monocots.</title>
        <authorList>
            <person name="Ma L."/>
            <person name="Liu K.W."/>
            <person name="Li Z."/>
            <person name="Hsiao Y.Y."/>
            <person name="Qi Y."/>
            <person name="Fu T."/>
            <person name="Tang G.D."/>
            <person name="Zhang D."/>
            <person name="Sun W.H."/>
            <person name="Liu D.K."/>
            <person name="Li Y."/>
            <person name="Chen G.Z."/>
            <person name="Liu X.D."/>
            <person name="Liao X.Y."/>
            <person name="Jiang Y.T."/>
            <person name="Yu X."/>
            <person name="Hao Y."/>
            <person name="Huang J."/>
            <person name="Zhao X.W."/>
            <person name="Ke S."/>
            <person name="Chen Y.Y."/>
            <person name="Wu W.L."/>
            <person name="Hsu J.L."/>
            <person name="Lin Y.F."/>
            <person name="Huang M.D."/>
            <person name="Li C.Y."/>
            <person name="Huang L."/>
            <person name="Wang Z.W."/>
            <person name="Zhao X."/>
            <person name="Zhong W.Y."/>
            <person name="Peng D.H."/>
            <person name="Ahmad S."/>
            <person name="Lan S."/>
            <person name="Zhang J.S."/>
            <person name="Tsai W.C."/>
            <person name="Van de Peer Y."/>
            <person name="Liu Z.J."/>
        </authorList>
    </citation>
    <scope>NUCLEOTIDE SEQUENCE</scope>
    <source>
        <strain evidence="1">SCP</strain>
    </source>
</reference>